<dbReference type="EMBL" id="LT907978">
    <property type="protein sequence ID" value="SOB72687.1"/>
    <property type="molecule type" value="Genomic_DNA"/>
</dbReference>
<evidence type="ECO:0000313" key="1">
    <source>
        <dbReference type="EMBL" id="SOB72687.1"/>
    </source>
</evidence>
<protein>
    <recommendedName>
        <fullName evidence="3">DUF4238 domain-containing protein</fullName>
    </recommendedName>
</protein>
<dbReference type="InterPro" id="IPR025332">
    <property type="entry name" value="DUF4238"/>
</dbReference>
<organism evidence="1 2">
    <name type="scientific">Anaerobutyricum hallii</name>
    <dbReference type="NCBI Taxonomy" id="39488"/>
    <lineage>
        <taxon>Bacteria</taxon>
        <taxon>Bacillati</taxon>
        <taxon>Bacillota</taxon>
        <taxon>Clostridia</taxon>
        <taxon>Lachnospirales</taxon>
        <taxon>Lachnospiraceae</taxon>
        <taxon>Anaerobutyricum</taxon>
    </lineage>
</organism>
<dbReference type="RefSeq" id="WP_096240675.1">
    <property type="nucleotide sequence ID" value="NZ_LT907978.1"/>
</dbReference>
<dbReference type="Pfam" id="PF14022">
    <property type="entry name" value="DUF4238"/>
    <property type="match status" value="1"/>
</dbReference>
<name>A0A285PTW1_9FIRM</name>
<reference evidence="2" key="1">
    <citation type="submission" date="2017-09" db="EMBL/GenBank/DDBJ databases">
        <authorList>
            <person name="Shetty A S."/>
        </authorList>
    </citation>
    <scope>NUCLEOTIDE SEQUENCE [LARGE SCALE GENOMIC DNA]</scope>
</reference>
<evidence type="ECO:0008006" key="3">
    <source>
        <dbReference type="Google" id="ProtNLM"/>
    </source>
</evidence>
<evidence type="ECO:0000313" key="2">
    <source>
        <dbReference type="Proteomes" id="UP000217549"/>
    </source>
</evidence>
<gene>
    <name evidence="1" type="ORF">EHLA_2054</name>
</gene>
<dbReference type="AlphaFoldDB" id="A0A285PTW1"/>
<sequence length="344" mass="39806">MADTKKEHYVPRCYLENFATAGKRIDVFDKWKLMVRTNQDILNVAMENGFYDLDLLRLMKGLKTDVYEQMKVDLMKIVGTDCWNDVEAIIGNSKYIEKKHFAGFEGVYSQLLKSIIGKSYNGNKWVIKNCLAMSEHEKEMLSFFISIQVIRTKKFRETLGDMVAGTAQTLAYKTQMNNIDAQPKEAFEVKANPDFIKLQHSMMILDPAITVRLTEILVDHVWVMCVNKTDIPFYTSDDPVVKIPHKKDKFINYGGFASPGIEIVFPVSSSLLLCMFDSKTYGPIFKDRQFYVMSDVEEVTYYNLHQVAHSYRCVFSNGDDFKVAKKYCKKYPELQEYQSEIEVL</sequence>
<proteinExistence type="predicted"/>
<keyword evidence="2" id="KW-1185">Reference proteome</keyword>
<accession>A0A285PTW1</accession>
<dbReference type="Proteomes" id="UP000217549">
    <property type="component" value="Chromosome I"/>
</dbReference>
<dbReference type="KEGG" id="ehl:EHLA_2054"/>